<dbReference type="RefSeq" id="XP_022580026.1">
    <property type="nucleotide sequence ID" value="XM_022723459.1"/>
</dbReference>
<dbReference type="OrthoDB" id="5392202at2759"/>
<keyword evidence="2" id="KW-1185">Reference proteome</keyword>
<organism evidence="1 2">
    <name type="scientific">Penicilliopsis zonata CBS 506.65</name>
    <dbReference type="NCBI Taxonomy" id="1073090"/>
    <lineage>
        <taxon>Eukaryota</taxon>
        <taxon>Fungi</taxon>
        <taxon>Dikarya</taxon>
        <taxon>Ascomycota</taxon>
        <taxon>Pezizomycotina</taxon>
        <taxon>Eurotiomycetes</taxon>
        <taxon>Eurotiomycetidae</taxon>
        <taxon>Eurotiales</taxon>
        <taxon>Aspergillaceae</taxon>
        <taxon>Penicilliopsis</taxon>
    </lineage>
</organism>
<dbReference type="PANTHER" id="PTHR28180">
    <property type="entry name" value="CONSERVED MITOCHONDRIAL PROTEIN-RELATED"/>
    <property type="match status" value="1"/>
</dbReference>
<protein>
    <recommendedName>
        <fullName evidence="3">Dol-P-Man:Man(5)GlcNAc(2)-PP-Dol alpha-1,3-mannosyltransferase</fullName>
    </recommendedName>
</protein>
<dbReference type="GeneID" id="34609924"/>
<dbReference type="Gene3D" id="1.20.1290.10">
    <property type="entry name" value="AhpD-like"/>
    <property type="match status" value="1"/>
</dbReference>
<proteinExistence type="predicted"/>
<evidence type="ECO:0008006" key="3">
    <source>
        <dbReference type="Google" id="ProtNLM"/>
    </source>
</evidence>
<dbReference type="InterPro" id="IPR029032">
    <property type="entry name" value="AhpD-like"/>
</dbReference>
<reference evidence="2" key="1">
    <citation type="journal article" date="2017" name="Genome Biol.">
        <title>Comparative genomics reveals high biological diversity and specific adaptations in the industrially and medically important fungal genus Aspergillus.</title>
        <authorList>
            <person name="de Vries R.P."/>
            <person name="Riley R."/>
            <person name="Wiebenga A."/>
            <person name="Aguilar-Osorio G."/>
            <person name="Amillis S."/>
            <person name="Uchima C.A."/>
            <person name="Anderluh G."/>
            <person name="Asadollahi M."/>
            <person name="Askin M."/>
            <person name="Barry K."/>
            <person name="Battaglia E."/>
            <person name="Bayram O."/>
            <person name="Benocci T."/>
            <person name="Braus-Stromeyer S.A."/>
            <person name="Caldana C."/>
            <person name="Canovas D."/>
            <person name="Cerqueira G.C."/>
            <person name="Chen F."/>
            <person name="Chen W."/>
            <person name="Choi C."/>
            <person name="Clum A."/>
            <person name="Dos Santos R.A."/>
            <person name="Damasio A.R."/>
            <person name="Diallinas G."/>
            <person name="Emri T."/>
            <person name="Fekete E."/>
            <person name="Flipphi M."/>
            <person name="Freyberg S."/>
            <person name="Gallo A."/>
            <person name="Gournas C."/>
            <person name="Habgood R."/>
            <person name="Hainaut M."/>
            <person name="Harispe M.L."/>
            <person name="Henrissat B."/>
            <person name="Hilden K.S."/>
            <person name="Hope R."/>
            <person name="Hossain A."/>
            <person name="Karabika E."/>
            <person name="Karaffa L."/>
            <person name="Karanyi Z."/>
            <person name="Krasevec N."/>
            <person name="Kuo A."/>
            <person name="Kusch H."/>
            <person name="LaButti K."/>
            <person name="Lagendijk E.L."/>
            <person name="Lapidus A."/>
            <person name="Levasseur A."/>
            <person name="Lindquist E."/>
            <person name="Lipzen A."/>
            <person name="Logrieco A.F."/>
            <person name="MacCabe A."/>
            <person name="Maekelae M.R."/>
            <person name="Malavazi I."/>
            <person name="Melin P."/>
            <person name="Meyer V."/>
            <person name="Mielnichuk N."/>
            <person name="Miskei M."/>
            <person name="Molnar A.P."/>
            <person name="Mule G."/>
            <person name="Ngan C.Y."/>
            <person name="Orejas M."/>
            <person name="Orosz E."/>
            <person name="Ouedraogo J.P."/>
            <person name="Overkamp K.M."/>
            <person name="Park H.-S."/>
            <person name="Perrone G."/>
            <person name="Piumi F."/>
            <person name="Punt P.J."/>
            <person name="Ram A.F."/>
            <person name="Ramon A."/>
            <person name="Rauscher S."/>
            <person name="Record E."/>
            <person name="Riano-Pachon D.M."/>
            <person name="Robert V."/>
            <person name="Roehrig J."/>
            <person name="Ruller R."/>
            <person name="Salamov A."/>
            <person name="Salih N.S."/>
            <person name="Samson R.A."/>
            <person name="Sandor E."/>
            <person name="Sanguinetti M."/>
            <person name="Schuetze T."/>
            <person name="Sepcic K."/>
            <person name="Shelest E."/>
            <person name="Sherlock G."/>
            <person name="Sophianopoulou V."/>
            <person name="Squina F.M."/>
            <person name="Sun H."/>
            <person name="Susca A."/>
            <person name="Todd R.B."/>
            <person name="Tsang A."/>
            <person name="Unkles S.E."/>
            <person name="van de Wiele N."/>
            <person name="van Rossen-Uffink D."/>
            <person name="Oliveira J.V."/>
            <person name="Vesth T.C."/>
            <person name="Visser J."/>
            <person name="Yu J.-H."/>
            <person name="Zhou M."/>
            <person name="Andersen M.R."/>
            <person name="Archer D.B."/>
            <person name="Baker S.E."/>
            <person name="Benoit I."/>
            <person name="Brakhage A.A."/>
            <person name="Braus G.H."/>
            <person name="Fischer R."/>
            <person name="Frisvad J.C."/>
            <person name="Goldman G.H."/>
            <person name="Houbraken J."/>
            <person name="Oakley B."/>
            <person name="Pocsi I."/>
            <person name="Scazzocchio C."/>
            <person name="Seiboth B."/>
            <person name="vanKuyk P.A."/>
            <person name="Wortman J."/>
            <person name="Dyer P.S."/>
            <person name="Grigoriev I.V."/>
        </authorList>
    </citation>
    <scope>NUCLEOTIDE SEQUENCE [LARGE SCALE GENOMIC DNA]</scope>
    <source>
        <strain evidence="2">CBS 506.65</strain>
    </source>
</reference>
<evidence type="ECO:0000313" key="2">
    <source>
        <dbReference type="Proteomes" id="UP000184188"/>
    </source>
</evidence>
<dbReference type="STRING" id="1073090.A0A1L9SE78"/>
<dbReference type="EMBL" id="KV878345">
    <property type="protein sequence ID" value="OJJ45516.1"/>
    <property type="molecule type" value="Genomic_DNA"/>
</dbReference>
<dbReference type="SUPFAM" id="SSF69118">
    <property type="entry name" value="AhpD-like"/>
    <property type="match status" value="1"/>
</dbReference>
<sequence>MTKLSPSLKALINAPFARPNTVAAPRNIQSVYQKIKQGAEAKNVSQSSWLVLSSAATMTMNSPESLATLFQDVTSTQTPDESVATAELMREVGIKCISFNGIPRSINCLNAFRASLPEAVANRLSRTPTRSPTVENLGDRLAGGRALWDSVYRPFENKLYDKLAESHPDLPVVILSGHYGITLSDPPKRTTGANIGRVQSSLVAIACLRAQSGVGPQVLSHVFGLRKALDDGSWAKDVESEAAVRWLASDEGSTWILESVDSIVKSIGEEQGSNFAPASKL</sequence>
<dbReference type="InterPro" id="IPR052999">
    <property type="entry name" value="PTS1_Protein"/>
</dbReference>
<gene>
    <name evidence="1" type="ORF">ASPZODRAFT_134196</name>
</gene>
<dbReference type="PANTHER" id="PTHR28180:SF2">
    <property type="entry name" value="PEROXISOMAL PROTEIN 2"/>
    <property type="match status" value="1"/>
</dbReference>
<dbReference type="VEuPathDB" id="FungiDB:ASPZODRAFT_134196"/>
<dbReference type="Proteomes" id="UP000184188">
    <property type="component" value="Unassembled WGS sequence"/>
</dbReference>
<evidence type="ECO:0000313" key="1">
    <source>
        <dbReference type="EMBL" id="OJJ45516.1"/>
    </source>
</evidence>
<name>A0A1L9SE78_9EURO</name>
<accession>A0A1L9SE78</accession>
<dbReference type="AlphaFoldDB" id="A0A1L9SE78"/>